<dbReference type="InterPro" id="IPR005106">
    <property type="entry name" value="Asp/hSer_DH_NAD-bd"/>
</dbReference>
<dbReference type="GO" id="GO:0046872">
    <property type="term" value="F:metal ion binding"/>
    <property type="evidence" value="ECO:0007669"/>
    <property type="project" value="UniProtKB-KW"/>
</dbReference>
<dbReference type="EC" id="1.1.1.3" evidence="5 18"/>
<gene>
    <name evidence="21" type="ORF">LKD36_06025</name>
</gene>
<dbReference type="PANTHER" id="PTHR43331:SF1">
    <property type="entry name" value="HOMOSERINE DEHYDROGENASE"/>
    <property type="match status" value="1"/>
</dbReference>
<evidence type="ECO:0000256" key="10">
    <source>
        <dbReference type="ARBA" id="ARBA00022857"/>
    </source>
</evidence>
<dbReference type="GO" id="GO:0009086">
    <property type="term" value="P:methionine biosynthetic process"/>
    <property type="evidence" value="ECO:0007669"/>
    <property type="project" value="UniProtKB-KW"/>
</dbReference>
<keyword evidence="11 18" id="KW-0560">Oxidoreductase</keyword>
<evidence type="ECO:0000256" key="14">
    <source>
        <dbReference type="ARBA" id="ARBA00023167"/>
    </source>
</evidence>
<keyword evidence="22" id="KW-1185">Reference proteome</keyword>
<keyword evidence="8 18" id="KW-0791">Threonine biosynthesis</keyword>
<evidence type="ECO:0000256" key="11">
    <source>
        <dbReference type="ARBA" id="ARBA00023002"/>
    </source>
</evidence>
<dbReference type="SUPFAM" id="SSF55347">
    <property type="entry name" value="Glyceraldehyde-3-phosphate dehydrogenase-like, C-terminal domain"/>
    <property type="match status" value="1"/>
</dbReference>
<reference evidence="21 22" key="1">
    <citation type="submission" date="2021-10" db="EMBL/GenBank/DDBJ databases">
        <title>Anaerobic single-cell dispensing facilitates the cultivation of human gut bacteria.</title>
        <authorList>
            <person name="Afrizal A."/>
        </authorList>
    </citation>
    <scope>NUCLEOTIDE SEQUENCE [LARGE SCALE GENOMIC DNA]</scope>
    <source>
        <strain evidence="21 22">CLA-AA-H276</strain>
    </source>
</reference>
<keyword evidence="14 18" id="KW-0486">Methionine biosynthesis</keyword>
<name>A0AAE3DAE7_9FIRM</name>
<evidence type="ECO:0000259" key="20">
    <source>
        <dbReference type="PROSITE" id="PS51671"/>
    </source>
</evidence>
<dbReference type="FunFam" id="3.30.360.10:FF:000005">
    <property type="entry name" value="Homoserine dehydrogenase"/>
    <property type="match status" value="1"/>
</dbReference>
<comment type="caution">
    <text evidence="21">The sequence shown here is derived from an EMBL/GenBank/DDBJ whole genome shotgun (WGS) entry which is preliminary data.</text>
</comment>
<dbReference type="InterPro" id="IPR001342">
    <property type="entry name" value="HDH_cat"/>
</dbReference>
<keyword evidence="10 17" id="KW-0521">NADP</keyword>
<dbReference type="FunFam" id="3.40.50.720:FF:000062">
    <property type="entry name" value="Homoserine dehydrogenase"/>
    <property type="match status" value="1"/>
</dbReference>
<evidence type="ECO:0000256" key="7">
    <source>
        <dbReference type="ARBA" id="ARBA00022605"/>
    </source>
</evidence>
<dbReference type="PROSITE" id="PS51671">
    <property type="entry name" value="ACT"/>
    <property type="match status" value="1"/>
</dbReference>
<dbReference type="SUPFAM" id="SSF51735">
    <property type="entry name" value="NAD(P)-binding Rossmann-fold domains"/>
    <property type="match status" value="1"/>
</dbReference>
<evidence type="ECO:0000256" key="15">
    <source>
        <dbReference type="ARBA" id="ARBA00048841"/>
    </source>
</evidence>
<evidence type="ECO:0000313" key="22">
    <source>
        <dbReference type="Proteomes" id="UP001198220"/>
    </source>
</evidence>
<dbReference type="PANTHER" id="PTHR43331">
    <property type="entry name" value="HOMOSERINE DEHYDROGENASE"/>
    <property type="match status" value="1"/>
</dbReference>
<dbReference type="Pfam" id="PF00742">
    <property type="entry name" value="Homoserine_dh"/>
    <property type="match status" value="1"/>
</dbReference>
<dbReference type="InterPro" id="IPR002912">
    <property type="entry name" value="ACT_dom"/>
</dbReference>
<dbReference type="CDD" id="cd04881">
    <property type="entry name" value="ACT_HSDH-Hom"/>
    <property type="match status" value="1"/>
</dbReference>
<comment type="catalytic activity">
    <reaction evidence="15">
        <text>L-homoserine + NADP(+) = L-aspartate 4-semialdehyde + NADPH + H(+)</text>
        <dbReference type="Rhea" id="RHEA:15761"/>
        <dbReference type="ChEBI" id="CHEBI:15378"/>
        <dbReference type="ChEBI" id="CHEBI:57476"/>
        <dbReference type="ChEBI" id="CHEBI:57783"/>
        <dbReference type="ChEBI" id="CHEBI:58349"/>
        <dbReference type="ChEBI" id="CHEBI:537519"/>
        <dbReference type="EC" id="1.1.1.3"/>
    </reaction>
    <physiologicalReaction direction="right-to-left" evidence="15">
        <dbReference type="Rhea" id="RHEA:15763"/>
    </physiologicalReaction>
</comment>
<dbReference type="GO" id="GO:0050661">
    <property type="term" value="F:NADP binding"/>
    <property type="evidence" value="ECO:0007669"/>
    <property type="project" value="InterPro"/>
</dbReference>
<comment type="cofactor">
    <cofactor evidence="1">
        <name>a metal cation</name>
        <dbReference type="ChEBI" id="CHEBI:25213"/>
    </cofactor>
</comment>
<dbReference type="InterPro" id="IPR016204">
    <property type="entry name" value="HDH"/>
</dbReference>
<dbReference type="Gene3D" id="3.30.360.10">
    <property type="entry name" value="Dihydrodipicolinate Reductase, domain 2"/>
    <property type="match status" value="1"/>
</dbReference>
<evidence type="ECO:0000256" key="19">
    <source>
        <dbReference type="RuleBase" id="RU004171"/>
    </source>
</evidence>
<protein>
    <recommendedName>
        <fullName evidence="6 18">Homoserine dehydrogenase</fullName>
        <ecNumber evidence="5 18">1.1.1.3</ecNumber>
    </recommendedName>
</protein>
<evidence type="ECO:0000256" key="9">
    <source>
        <dbReference type="ARBA" id="ARBA00022723"/>
    </source>
</evidence>
<keyword evidence="7 18" id="KW-0028">Amino-acid biosynthesis</keyword>
<feature type="binding site" evidence="17">
    <location>
        <position position="107"/>
    </location>
    <ligand>
        <name>NADPH</name>
        <dbReference type="ChEBI" id="CHEBI:57783"/>
    </ligand>
</feature>
<dbReference type="PROSITE" id="PS01042">
    <property type="entry name" value="HOMOSER_DHGENASE"/>
    <property type="match status" value="1"/>
</dbReference>
<evidence type="ECO:0000256" key="13">
    <source>
        <dbReference type="ARBA" id="ARBA00023053"/>
    </source>
</evidence>
<feature type="binding site" evidence="17">
    <location>
        <begin position="12"/>
        <end position="19"/>
    </location>
    <ligand>
        <name>NADP(+)</name>
        <dbReference type="ChEBI" id="CHEBI:58349"/>
    </ligand>
</feature>
<dbReference type="PIRSF" id="PIRSF000098">
    <property type="entry name" value="Homoser_dehydrog"/>
    <property type="match status" value="1"/>
</dbReference>
<evidence type="ECO:0000256" key="16">
    <source>
        <dbReference type="PIRSR" id="PIRSR000098-1"/>
    </source>
</evidence>
<evidence type="ECO:0000256" key="17">
    <source>
        <dbReference type="PIRSR" id="PIRSR000098-2"/>
    </source>
</evidence>
<evidence type="ECO:0000256" key="2">
    <source>
        <dbReference type="ARBA" id="ARBA00005056"/>
    </source>
</evidence>
<evidence type="ECO:0000256" key="5">
    <source>
        <dbReference type="ARBA" id="ARBA00013213"/>
    </source>
</evidence>
<feature type="domain" description="ACT" evidence="20">
    <location>
        <begin position="352"/>
        <end position="431"/>
    </location>
</feature>
<comment type="pathway">
    <text evidence="3 18">Amino-acid biosynthesis; L-methionine biosynthesis via de novo pathway; L-homoserine from L-aspartate: step 3/3.</text>
</comment>
<dbReference type="AlphaFoldDB" id="A0AAE3DAE7"/>
<evidence type="ECO:0000256" key="12">
    <source>
        <dbReference type="ARBA" id="ARBA00023027"/>
    </source>
</evidence>
<evidence type="ECO:0000256" key="6">
    <source>
        <dbReference type="ARBA" id="ARBA00013376"/>
    </source>
</evidence>
<evidence type="ECO:0000256" key="3">
    <source>
        <dbReference type="ARBA" id="ARBA00005062"/>
    </source>
</evidence>
<keyword evidence="12" id="KW-0520">NAD</keyword>
<dbReference type="InterPro" id="IPR045865">
    <property type="entry name" value="ACT-like_dom_sf"/>
</dbReference>
<evidence type="ECO:0000313" key="21">
    <source>
        <dbReference type="EMBL" id="MCC2125737.1"/>
    </source>
</evidence>
<evidence type="ECO:0000256" key="1">
    <source>
        <dbReference type="ARBA" id="ARBA00001920"/>
    </source>
</evidence>
<keyword evidence="13" id="KW-0915">Sodium</keyword>
<dbReference type="EMBL" id="JAJEPS010000004">
    <property type="protein sequence ID" value="MCC2125737.1"/>
    <property type="molecule type" value="Genomic_DNA"/>
</dbReference>
<dbReference type="RefSeq" id="WP_308459077.1">
    <property type="nucleotide sequence ID" value="NZ_JAJEPS010000004.1"/>
</dbReference>
<organism evidence="21 22">
    <name type="scientific">Hominiventricola filiformis</name>
    <dbReference type="NCBI Taxonomy" id="2885352"/>
    <lineage>
        <taxon>Bacteria</taxon>
        <taxon>Bacillati</taxon>
        <taxon>Bacillota</taxon>
        <taxon>Clostridia</taxon>
        <taxon>Lachnospirales</taxon>
        <taxon>Lachnospiraceae</taxon>
        <taxon>Hominiventricola</taxon>
    </lineage>
</organism>
<dbReference type="Proteomes" id="UP001198220">
    <property type="component" value="Unassembled WGS sequence"/>
</dbReference>
<dbReference type="InterPro" id="IPR019811">
    <property type="entry name" value="HDH_CS"/>
</dbReference>
<evidence type="ECO:0000256" key="4">
    <source>
        <dbReference type="ARBA" id="ARBA00006753"/>
    </source>
</evidence>
<comment type="similarity">
    <text evidence="4 19">Belongs to the homoserine dehydrogenase family.</text>
</comment>
<comment type="pathway">
    <text evidence="2 18">Amino-acid biosynthesis; L-threonine biosynthesis; L-threonine from L-aspartate: step 3/5.</text>
</comment>
<dbReference type="Pfam" id="PF01842">
    <property type="entry name" value="ACT"/>
    <property type="match status" value="1"/>
</dbReference>
<feature type="active site" description="Proton donor" evidence="16">
    <location>
        <position position="207"/>
    </location>
</feature>
<dbReference type="GO" id="GO:0004412">
    <property type="term" value="F:homoserine dehydrogenase activity"/>
    <property type="evidence" value="ECO:0007669"/>
    <property type="project" value="UniProtKB-EC"/>
</dbReference>
<dbReference type="Gene3D" id="3.40.50.720">
    <property type="entry name" value="NAD(P)-binding Rossmann-like Domain"/>
    <property type="match status" value="1"/>
</dbReference>
<keyword evidence="9" id="KW-0479">Metal-binding</keyword>
<sequence length="431" mass="46772">MSKYKEIKVALLGAGTVGGGVYKLVERRTAEMPDKVGAELKITKVLVKNLQKKREGIPSEVLTDDWEGIIHDPEISIVIELMGGVEPARTYILQALEAGKNVVTANKDLLAEHGQELMEAAERNHRDLCFEAAVGGGIPIIRPLKECLAGNEITEVMGIVNGTTNYILTKMTQEGWDFDDALKEAQRLGFAEADPTADVEGLDAGRKMAILASIAFHSRVTFKDVDVKGITKITAKDIQYAKEFGYTLKLLGVARNEEGKMEVGVSPMMIPSTHPLANVNDSFNAVFVHGDAVDDAMFQGRGAGEFPTASAVVGDLISVARDMQYDCCGRIGCSCYKNLSMKPAGEARHKYFLRLIVEDRTGILAGVAGVLGNNGVSINQVIQKPAVNGVAELVVITDKVETRHLNDAMMIFGEMSMIREVASVIRVYTQK</sequence>
<dbReference type="Gene3D" id="3.30.70.260">
    <property type="match status" value="1"/>
</dbReference>
<accession>A0AAE3DAE7</accession>
<evidence type="ECO:0000256" key="8">
    <source>
        <dbReference type="ARBA" id="ARBA00022697"/>
    </source>
</evidence>
<dbReference type="InterPro" id="IPR036291">
    <property type="entry name" value="NAD(P)-bd_dom_sf"/>
</dbReference>
<dbReference type="Pfam" id="PF03447">
    <property type="entry name" value="NAD_binding_3"/>
    <property type="match status" value="1"/>
</dbReference>
<dbReference type="NCBIfam" id="NF004976">
    <property type="entry name" value="PRK06349.1"/>
    <property type="match status" value="1"/>
</dbReference>
<dbReference type="SUPFAM" id="SSF55021">
    <property type="entry name" value="ACT-like"/>
    <property type="match status" value="1"/>
</dbReference>
<evidence type="ECO:0000256" key="18">
    <source>
        <dbReference type="RuleBase" id="RU000579"/>
    </source>
</evidence>
<proteinExistence type="inferred from homology"/>
<feature type="binding site" evidence="17">
    <location>
        <position position="192"/>
    </location>
    <ligand>
        <name>L-homoserine</name>
        <dbReference type="ChEBI" id="CHEBI:57476"/>
    </ligand>
</feature>
<dbReference type="GO" id="GO:0009088">
    <property type="term" value="P:threonine biosynthetic process"/>
    <property type="evidence" value="ECO:0007669"/>
    <property type="project" value="UniProtKB-KW"/>
</dbReference>